<evidence type="ECO:0000313" key="1">
    <source>
        <dbReference type="EMBL" id="GGK70595.1"/>
    </source>
</evidence>
<protein>
    <submittedName>
        <fullName evidence="1">GNAT family N-acetyltransferase</fullName>
    </submittedName>
</protein>
<reference evidence="2" key="1">
    <citation type="journal article" date="2019" name="Int. J. Syst. Evol. Microbiol.">
        <title>The Global Catalogue of Microorganisms (GCM) 10K type strain sequencing project: providing services to taxonomists for standard genome sequencing and annotation.</title>
        <authorList>
            <consortium name="The Broad Institute Genomics Platform"/>
            <consortium name="The Broad Institute Genome Sequencing Center for Infectious Disease"/>
            <person name="Wu L."/>
            <person name="Ma J."/>
        </authorList>
    </citation>
    <scope>NUCLEOTIDE SEQUENCE [LARGE SCALE GENOMIC DNA]</scope>
    <source>
        <strain evidence="2">CGMCC 1.5362</strain>
    </source>
</reference>
<organism evidence="1 2">
    <name type="scientific">Ornithinimicrobium pekingense</name>
    <dbReference type="NCBI Taxonomy" id="384677"/>
    <lineage>
        <taxon>Bacteria</taxon>
        <taxon>Bacillati</taxon>
        <taxon>Actinomycetota</taxon>
        <taxon>Actinomycetes</taxon>
        <taxon>Micrococcales</taxon>
        <taxon>Ornithinimicrobiaceae</taxon>
        <taxon>Ornithinimicrobium</taxon>
    </lineage>
</organism>
<accession>A0ABQ2F913</accession>
<name>A0ABQ2F913_9MICO</name>
<sequence length="356" mass="38396">MSIRVVDVPRLQKGADPPPVVADIGELSRRSRLALTGDDDLADPAPMLAVALAEQGYRRKLVLVAYDAARPVGALWLGLPLKDNLTSAHGEVLVDPEAAPGVILPALWDHARRRLSQEGRSVVQLVSLHRSTTDGEHRAPRTGVGRLPVDPMTTALEGLGFVLEQVEQHRVLEVAPALGVAEVAGPRAREVAGTAYRTLSWVGRTPPEHLDGLAALLARLSTDAPLGELQVELESWDAQRVAEHERMGAEMGRELVTTVAQHVATGELVAFTQLDRPLDKPVMAFQAGTLVVREHRGHRLGMLVKAVNLHQLAELAPSVRRVHTWNAGENAHMLAINVALGFQERGAGGTWQLTGV</sequence>
<proteinExistence type="predicted"/>
<dbReference type="Gene3D" id="3.40.630.30">
    <property type="match status" value="1"/>
</dbReference>
<dbReference type="RefSeq" id="WP_022921269.1">
    <property type="nucleotide sequence ID" value="NZ_BMLB01000003.1"/>
</dbReference>
<gene>
    <name evidence="1" type="ORF">GCM10011509_18820</name>
</gene>
<dbReference type="EMBL" id="BMLB01000003">
    <property type="protein sequence ID" value="GGK70595.1"/>
    <property type="molecule type" value="Genomic_DNA"/>
</dbReference>
<dbReference type="InterPro" id="IPR016181">
    <property type="entry name" value="Acyl_CoA_acyltransferase"/>
</dbReference>
<comment type="caution">
    <text evidence="1">The sequence shown here is derived from an EMBL/GenBank/DDBJ whole genome shotgun (WGS) entry which is preliminary data.</text>
</comment>
<dbReference type="Proteomes" id="UP000662111">
    <property type="component" value="Unassembled WGS sequence"/>
</dbReference>
<evidence type="ECO:0000313" key="2">
    <source>
        <dbReference type="Proteomes" id="UP000662111"/>
    </source>
</evidence>
<dbReference type="SUPFAM" id="SSF55729">
    <property type="entry name" value="Acyl-CoA N-acyltransferases (Nat)"/>
    <property type="match status" value="1"/>
</dbReference>
<keyword evidence="2" id="KW-1185">Reference proteome</keyword>